<name>A0AAV4WCZ4_CAEEX</name>
<gene>
    <name evidence="1" type="ORF">CEXT_37521</name>
</gene>
<accession>A0AAV4WCZ4</accession>
<proteinExistence type="predicted"/>
<evidence type="ECO:0000313" key="1">
    <source>
        <dbReference type="EMBL" id="GIY80094.1"/>
    </source>
</evidence>
<comment type="caution">
    <text evidence="1">The sequence shown here is derived from an EMBL/GenBank/DDBJ whole genome shotgun (WGS) entry which is preliminary data.</text>
</comment>
<evidence type="ECO:0000313" key="2">
    <source>
        <dbReference type="Proteomes" id="UP001054945"/>
    </source>
</evidence>
<dbReference type="Proteomes" id="UP001054945">
    <property type="component" value="Unassembled WGS sequence"/>
</dbReference>
<reference evidence="1 2" key="1">
    <citation type="submission" date="2021-06" db="EMBL/GenBank/DDBJ databases">
        <title>Caerostris extrusa draft genome.</title>
        <authorList>
            <person name="Kono N."/>
            <person name="Arakawa K."/>
        </authorList>
    </citation>
    <scope>NUCLEOTIDE SEQUENCE [LARGE SCALE GENOMIC DNA]</scope>
</reference>
<organism evidence="1 2">
    <name type="scientific">Caerostris extrusa</name>
    <name type="common">Bark spider</name>
    <name type="synonym">Caerostris bankana</name>
    <dbReference type="NCBI Taxonomy" id="172846"/>
    <lineage>
        <taxon>Eukaryota</taxon>
        <taxon>Metazoa</taxon>
        <taxon>Ecdysozoa</taxon>
        <taxon>Arthropoda</taxon>
        <taxon>Chelicerata</taxon>
        <taxon>Arachnida</taxon>
        <taxon>Araneae</taxon>
        <taxon>Araneomorphae</taxon>
        <taxon>Entelegynae</taxon>
        <taxon>Araneoidea</taxon>
        <taxon>Araneidae</taxon>
        <taxon>Caerostris</taxon>
    </lineage>
</organism>
<keyword evidence="2" id="KW-1185">Reference proteome</keyword>
<dbReference type="EMBL" id="BPLR01015965">
    <property type="protein sequence ID" value="GIY80094.1"/>
    <property type="molecule type" value="Genomic_DNA"/>
</dbReference>
<protein>
    <submittedName>
        <fullName evidence="1">Uncharacterized protein</fullName>
    </submittedName>
</protein>
<sequence>MRISNHGIPSSDSLLSEDKYFALSVGGVDDAGLVDSDERVLCHADYRKLNHFIFSVIEAGSSNENALKMIQQGSGTANWTERTNSWHHYNAPEIIECDVYYTNPSIAKFDALN</sequence>
<dbReference type="AlphaFoldDB" id="A0AAV4WCZ4"/>